<dbReference type="Gene3D" id="2.60.120.590">
    <property type="entry name" value="Alpha-ketoglutarate-dependent dioxygenase AlkB-like"/>
    <property type="match status" value="1"/>
</dbReference>
<dbReference type="STRING" id="92696.A0A4R0RHS9"/>
<dbReference type="PANTHER" id="PTHR21052">
    <property type="entry name" value="SPERMATOGENESIS ASSOCIATED 11-RELATED"/>
    <property type="match status" value="1"/>
</dbReference>
<dbReference type="Proteomes" id="UP000292702">
    <property type="component" value="Unassembled WGS sequence"/>
</dbReference>
<dbReference type="GO" id="GO:0016706">
    <property type="term" value="F:2-oxoglutarate-dependent dioxygenase activity"/>
    <property type="evidence" value="ECO:0007669"/>
    <property type="project" value="TreeGrafter"/>
</dbReference>
<protein>
    <recommendedName>
        <fullName evidence="1">Alpha-ketoglutarate-dependent dioxygenase AlkB-like domain-containing protein</fullName>
    </recommendedName>
</protein>
<accession>A0A4R0RHS9</accession>
<keyword evidence="3" id="KW-1185">Reference proteome</keyword>
<name>A0A4R0RHS9_9APHY</name>
<evidence type="ECO:0000313" key="2">
    <source>
        <dbReference type="EMBL" id="TCD66682.1"/>
    </source>
</evidence>
<gene>
    <name evidence="2" type="ORF">EIP91_001036</name>
</gene>
<dbReference type="GO" id="GO:0005759">
    <property type="term" value="C:mitochondrial matrix"/>
    <property type="evidence" value="ECO:0007669"/>
    <property type="project" value="TreeGrafter"/>
</dbReference>
<dbReference type="SUPFAM" id="SSF51197">
    <property type="entry name" value="Clavaminate synthase-like"/>
    <property type="match status" value="1"/>
</dbReference>
<evidence type="ECO:0000313" key="3">
    <source>
        <dbReference type="Proteomes" id="UP000292702"/>
    </source>
</evidence>
<proteinExistence type="predicted"/>
<dbReference type="PANTHER" id="PTHR21052:SF0">
    <property type="entry name" value="ALPHA-KETOGLUTARATE-DEPENDENT DIOXYGENASE ALKB HOMOLOG 7, MITOCHONDRIAL"/>
    <property type="match status" value="1"/>
</dbReference>
<dbReference type="EMBL" id="RWJN01000125">
    <property type="protein sequence ID" value="TCD66682.1"/>
    <property type="molecule type" value="Genomic_DNA"/>
</dbReference>
<feature type="domain" description="Alpha-ketoglutarate-dependent dioxygenase AlkB-like" evidence="1">
    <location>
        <begin position="3"/>
        <end position="104"/>
    </location>
</feature>
<comment type="caution">
    <text evidence="2">The sequence shown here is derived from an EMBL/GenBank/DDBJ whole genome shotgun (WGS) entry which is preliminary data.</text>
</comment>
<dbReference type="Pfam" id="PF13532">
    <property type="entry name" value="2OG-FeII_Oxy_2"/>
    <property type="match status" value="1"/>
</dbReference>
<dbReference type="AlphaFoldDB" id="A0A4R0RHS9"/>
<dbReference type="InterPro" id="IPR027450">
    <property type="entry name" value="AlkB-like"/>
</dbReference>
<reference evidence="2 3" key="1">
    <citation type="submission" date="2018-11" db="EMBL/GenBank/DDBJ databases">
        <title>Genome assembly of Steccherinum ochraceum LE-BIN_3174, the white-rot fungus of the Steccherinaceae family (The Residual Polyporoid clade, Polyporales, Basidiomycota).</title>
        <authorList>
            <person name="Fedorova T.V."/>
            <person name="Glazunova O.A."/>
            <person name="Landesman E.O."/>
            <person name="Moiseenko K.V."/>
            <person name="Psurtseva N.V."/>
            <person name="Savinova O.S."/>
            <person name="Shakhova N.V."/>
            <person name="Tyazhelova T.V."/>
            <person name="Vasina D.V."/>
        </authorList>
    </citation>
    <scope>NUCLEOTIDE SEQUENCE [LARGE SCALE GENOMIC DNA]</scope>
    <source>
        <strain evidence="2 3">LE-BIN_3174</strain>
    </source>
</reference>
<dbReference type="OrthoDB" id="28127at2759"/>
<dbReference type="GO" id="GO:0006974">
    <property type="term" value="P:DNA damage response"/>
    <property type="evidence" value="ECO:0007669"/>
    <property type="project" value="InterPro"/>
</dbReference>
<sequence length="119" mass="13357">MHVSAWPDVPGLEPLLERLRSLHPQEPTQTHILHLASDGEILPHVDNIEASGSWILGVSLGATRTMRLRNTQDAQDTFECELPSGSVYLQKDTTRYGYEHSILKGSGGQRLSIMIRNRR</sequence>
<dbReference type="GO" id="GO:0006631">
    <property type="term" value="P:fatty acid metabolic process"/>
    <property type="evidence" value="ECO:0007669"/>
    <property type="project" value="TreeGrafter"/>
</dbReference>
<evidence type="ECO:0000259" key="1">
    <source>
        <dbReference type="Pfam" id="PF13532"/>
    </source>
</evidence>
<organism evidence="2 3">
    <name type="scientific">Steccherinum ochraceum</name>
    <dbReference type="NCBI Taxonomy" id="92696"/>
    <lineage>
        <taxon>Eukaryota</taxon>
        <taxon>Fungi</taxon>
        <taxon>Dikarya</taxon>
        <taxon>Basidiomycota</taxon>
        <taxon>Agaricomycotina</taxon>
        <taxon>Agaricomycetes</taxon>
        <taxon>Polyporales</taxon>
        <taxon>Steccherinaceae</taxon>
        <taxon>Steccherinum</taxon>
    </lineage>
</organism>
<dbReference type="InterPro" id="IPR032870">
    <property type="entry name" value="ALKBH7-like"/>
</dbReference>
<dbReference type="InterPro" id="IPR037151">
    <property type="entry name" value="AlkB-like_sf"/>
</dbReference>